<proteinExistence type="predicted"/>
<keyword evidence="2" id="KW-1185">Reference proteome</keyword>
<comment type="caution">
    <text evidence="1">The sequence shown here is derived from an EMBL/GenBank/DDBJ whole genome shotgun (WGS) entry which is preliminary data.</text>
</comment>
<organism evidence="1 2">
    <name type="scientific">Ridgeia piscesae</name>
    <name type="common">Tubeworm</name>
    <dbReference type="NCBI Taxonomy" id="27915"/>
    <lineage>
        <taxon>Eukaryota</taxon>
        <taxon>Metazoa</taxon>
        <taxon>Spiralia</taxon>
        <taxon>Lophotrochozoa</taxon>
        <taxon>Annelida</taxon>
        <taxon>Polychaeta</taxon>
        <taxon>Sedentaria</taxon>
        <taxon>Canalipalpata</taxon>
        <taxon>Sabellida</taxon>
        <taxon>Siboglinidae</taxon>
        <taxon>Ridgeia</taxon>
    </lineage>
</organism>
<sequence>MSQTLEQTNCSGYGLDVATWNDVIYLAVTCHTPEVTQVFTRRANDQTFSFAYTLRDKGNYRPCFFSSGDRFYLAVPNFSLVKDASMKIYRLVYGTFRTQFDLKSHSSYSVTVFEQHHDVYMFIARRMKLDIWQDGATVEEHLSWSPLFKFV</sequence>
<protein>
    <submittedName>
        <fullName evidence="1">Uncharacterized protein</fullName>
    </submittedName>
</protein>
<name>A0AAD9NV96_RIDPI</name>
<evidence type="ECO:0000313" key="2">
    <source>
        <dbReference type="Proteomes" id="UP001209878"/>
    </source>
</evidence>
<dbReference type="EMBL" id="JAODUO010000369">
    <property type="protein sequence ID" value="KAK2182036.1"/>
    <property type="molecule type" value="Genomic_DNA"/>
</dbReference>
<reference evidence="1" key="1">
    <citation type="journal article" date="2023" name="Mol. Biol. Evol.">
        <title>Third-Generation Sequencing Reveals the Adaptive Role of the Epigenome in Three Deep-Sea Polychaetes.</title>
        <authorList>
            <person name="Perez M."/>
            <person name="Aroh O."/>
            <person name="Sun Y."/>
            <person name="Lan Y."/>
            <person name="Juniper S.K."/>
            <person name="Young C.R."/>
            <person name="Angers B."/>
            <person name="Qian P.Y."/>
        </authorList>
    </citation>
    <scope>NUCLEOTIDE SEQUENCE</scope>
    <source>
        <strain evidence="1">R07B-5</strain>
    </source>
</reference>
<accession>A0AAD9NV96</accession>
<gene>
    <name evidence="1" type="ORF">NP493_369g01024</name>
</gene>
<dbReference type="AlphaFoldDB" id="A0AAD9NV96"/>
<dbReference type="Proteomes" id="UP001209878">
    <property type="component" value="Unassembled WGS sequence"/>
</dbReference>
<evidence type="ECO:0000313" key="1">
    <source>
        <dbReference type="EMBL" id="KAK2182036.1"/>
    </source>
</evidence>